<feature type="compositionally biased region" description="Low complexity" evidence="1">
    <location>
        <begin position="42"/>
        <end position="57"/>
    </location>
</feature>
<protein>
    <submittedName>
        <fullName evidence="2">Uncharacterized protein</fullName>
    </submittedName>
</protein>
<proteinExistence type="predicted"/>
<organism evidence="2 3">
    <name type="scientific">Caerostris extrusa</name>
    <name type="common">Bark spider</name>
    <name type="synonym">Caerostris bankana</name>
    <dbReference type="NCBI Taxonomy" id="172846"/>
    <lineage>
        <taxon>Eukaryota</taxon>
        <taxon>Metazoa</taxon>
        <taxon>Ecdysozoa</taxon>
        <taxon>Arthropoda</taxon>
        <taxon>Chelicerata</taxon>
        <taxon>Arachnida</taxon>
        <taxon>Araneae</taxon>
        <taxon>Araneomorphae</taxon>
        <taxon>Entelegynae</taxon>
        <taxon>Araneoidea</taxon>
        <taxon>Araneidae</taxon>
        <taxon>Caerostris</taxon>
    </lineage>
</organism>
<keyword evidence="3" id="KW-1185">Reference proteome</keyword>
<dbReference type="Proteomes" id="UP001054945">
    <property type="component" value="Unassembled WGS sequence"/>
</dbReference>
<evidence type="ECO:0000313" key="3">
    <source>
        <dbReference type="Proteomes" id="UP001054945"/>
    </source>
</evidence>
<sequence length="161" mass="18219">MSLCTIFKAARQILPQSQRQREESAGNKTHPLRLNHCRAFFRGSQSPSESSRGSRGSNTYPPSPLPHCREILSEAQTMGRLWRKDLRRRSPAITSNAIMSHYWETHSLSPSIDPRQLTVLLPSPVSLSAGRGQRTAMGGCCFQKKERMKGDVRKEKKLELM</sequence>
<name>A0AAV4MJZ1_CAEEX</name>
<dbReference type="EMBL" id="BPLR01002280">
    <property type="protein sequence ID" value="GIX72110.1"/>
    <property type="molecule type" value="Genomic_DNA"/>
</dbReference>
<accession>A0AAV4MJZ1</accession>
<reference evidence="2 3" key="1">
    <citation type="submission" date="2021-06" db="EMBL/GenBank/DDBJ databases">
        <title>Caerostris extrusa draft genome.</title>
        <authorList>
            <person name="Kono N."/>
            <person name="Arakawa K."/>
        </authorList>
    </citation>
    <scope>NUCLEOTIDE SEQUENCE [LARGE SCALE GENOMIC DNA]</scope>
</reference>
<gene>
    <name evidence="2" type="ORF">CEXT_785581</name>
</gene>
<evidence type="ECO:0000313" key="2">
    <source>
        <dbReference type="EMBL" id="GIX72110.1"/>
    </source>
</evidence>
<feature type="region of interest" description="Disordered" evidence="1">
    <location>
        <begin position="41"/>
        <end position="66"/>
    </location>
</feature>
<dbReference type="AlphaFoldDB" id="A0AAV4MJZ1"/>
<comment type="caution">
    <text evidence="2">The sequence shown here is derived from an EMBL/GenBank/DDBJ whole genome shotgun (WGS) entry which is preliminary data.</text>
</comment>
<evidence type="ECO:0000256" key="1">
    <source>
        <dbReference type="SAM" id="MobiDB-lite"/>
    </source>
</evidence>